<dbReference type="EC" id="2.7.13.3" evidence="3"/>
<dbReference type="InterPro" id="IPR005467">
    <property type="entry name" value="His_kinase_dom"/>
</dbReference>
<dbReference type="SMART" id="SM00387">
    <property type="entry name" value="HATPase_c"/>
    <property type="match status" value="1"/>
</dbReference>
<dbReference type="InterPro" id="IPR036890">
    <property type="entry name" value="HATPase_C_sf"/>
</dbReference>
<evidence type="ECO:0000256" key="4">
    <source>
        <dbReference type="ARBA" id="ARBA00022553"/>
    </source>
</evidence>
<evidence type="ECO:0000256" key="1">
    <source>
        <dbReference type="ARBA" id="ARBA00000085"/>
    </source>
</evidence>
<dbReference type="RefSeq" id="WP_147015190.1">
    <property type="nucleotide sequence ID" value="NZ_VORB01000010.1"/>
</dbReference>
<keyword evidence="5" id="KW-0808">Transferase</keyword>
<evidence type="ECO:0000256" key="2">
    <source>
        <dbReference type="ARBA" id="ARBA00004370"/>
    </source>
</evidence>
<keyword evidence="4" id="KW-0597">Phosphoprotein</keyword>
<dbReference type="Gene3D" id="3.30.565.10">
    <property type="entry name" value="Histidine kinase-like ATPase, C-terminal domain"/>
    <property type="match status" value="1"/>
</dbReference>
<evidence type="ECO:0000256" key="8">
    <source>
        <dbReference type="ARBA" id="ARBA00022989"/>
    </source>
</evidence>
<dbReference type="InterPro" id="IPR004358">
    <property type="entry name" value="Sig_transdc_His_kin-like_C"/>
</dbReference>
<dbReference type="Gene3D" id="3.30.450.350">
    <property type="entry name" value="CHASE domain"/>
    <property type="match status" value="1"/>
</dbReference>
<dbReference type="GO" id="GO:0000156">
    <property type="term" value="F:phosphorelay response regulator activity"/>
    <property type="evidence" value="ECO:0007669"/>
    <property type="project" value="TreeGrafter"/>
</dbReference>
<dbReference type="EMBL" id="VORB01000010">
    <property type="protein sequence ID" value="TXC76188.1"/>
    <property type="molecule type" value="Genomic_DNA"/>
</dbReference>
<dbReference type="GO" id="GO:0030295">
    <property type="term" value="F:protein kinase activator activity"/>
    <property type="evidence" value="ECO:0007669"/>
    <property type="project" value="TreeGrafter"/>
</dbReference>
<dbReference type="Gene3D" id="1.10.287.130">
    <property type="match status" value="1"/>
</dbReference>
<accession>A0A5C6UYZ1</accession>
<dbReference type="Proteomes" id="UP000321168">
    <property type="component" value="Unassembled WGS sequence"/>
</dbReference>
<organism evidence="13 14">
    <name type="scientific">Luteibaculum oceani</name>
    <dbReference type="NCBI Taxonomy" id="1294296"/>
    <lineage>
        <taxon>Bacteria</taxon>
        <taxon>Pseudomonadati</taxon>
        <taxon>Bacteroidota</taxon>
        <taxon>Flavobacteriia</taxon>
        <taxon>Flavobacteriales</taxon>
        <taxon>Luteibaculaceae</taxon>
        <taxon>Luteibaculum</taxon>
    </lineage>
</organism>
<comment type="catalytic activity">
    <reaction evidence="1">
        <text>ATP + protein L-histidine = ADP + protein N-phospho-L-histidine.</text>
        <dbReference type="EC" id="2.7.13.3"/>
    </reaction>
</comment>
<name>A0A5C6UYZ1_9FLAO</name>
<keyword evidence="8 10" id="KW-1133">Transmembrane helix</keyword>
<feature type="domain" description="Histidine kinase" evidence="11">
    <location>
        <begin position="612"/>
        <end position="824"/>
    </location>
</feature>
<reference evidence="13 14" key="1">
    <citation type="submission" date="2019-08" db="EMBL/GenBank/DDBJ databases">
        <title>Genome of Luteibaculum oceani JCM 18817.</title>
        <authorList>
            <person name="Bowman J.P."/>
        </authorList>
    </citation>
    <scope>NUCLEOTIDE SEQUENCE [LARGE SCALE GENOMIC DNA]</scope>
    <source>
        <strain evidence="13 14">JCM 18817</strain>
    </source>
</reference>
<dbReference type="InterPro" id="IPR036097">
    <property type="entry name" value="HisK_dim/P_sf"/>
</dbReference>
<feature type="transmembrane region" description="Helical" evidence="10">
    <location>
        <begin position="237"/>
        <end position="257"/>
    </location>
</feature>
<dbReference type="InterPro" id="IPR006189">
    <property type="entry name" value="CHASE_dom"/>
</dbReference>
<dbReference type="SUPFAM" id="SSF55874">
    <property type="entry name" value="ATPase domain of HSP90 chaperone/DNA topoisomerase II/histidine kinase"/>
    <property type="match status" value="1"/>
</dbReference>
<sequence>MAIISLTIGNKKELILGPSGFLEVKLFSIDNLFNTESRQFNGEIISRSSLTYTRKEFNDSLYTVNSKFQVYLPNDTPIFSKTKEYIVNGNGRLSPSFNSGDVGYVFGPPKNLMADSFLYWHVNYNQPIWMHYVKTENVFETPAKRYEAYFKADQTKDLTGLPHVPDKYGVNLDVFLQIWVDEDSGELVKYEDFANAWYYDQKTGKRLFPWNSFHNEFQNSEVLRRIDQIQENKNISLLFQVIIPLTIFMLILIAWLLQYRKIRWFFAKYSPYIIAGLILIAGISFSVIAVNNYWKNQYASKVQNADSQGREIISSIQREMKLCGETLEFLTYQFKQADTITYGEFEQQAKRLIARSGAIFALSWIKKLSEQQKIRAEKLDTSFRVFKRNKDGSFSPNLNAAPYFPVYYIYPTEDNQKAWGYDIGSRPQTRQAILTADKTGSATLTPSLILVQEDDLTKKSVILVSPIKDNNDSLTGTVNAVVPIEKLIQSSLYRFSLPDDFKITIKDITNGITDTLTQVQRGNITGGVRFSKSIPLKGRIWNLEFIYPSSIFNSIGFIILLMGIIISVGISTLARRELSGKSKQLYSAEETIQQYNKELEVKNSELKQFIYAASHDLQEPIRTIRSFVDLIRTEENARISENARTYLKFVNAHVNKMHDLVQSLAQYIRIGNNVEFDQVDMFQIVQVTMVKLRRQIEEMAPSVILSELPVIHGFKDEMEILWLQLIRNALQYSDNKKPLVIEIGYNESPHDYRFFIRDNGIGIPPQYHTRIFEVFRRLNLNEEYDGSGIGLSICKKILHHHKGDIWVDSSENQGATFYFTIPKT</sequence>
<dbReference type="PANTHER" id="PTHR42878:SF15">
    <property type="entry name" value="BACTERIOPHYTOCHROME"/>
    <property type="match status" value="1"/>
</dbReference>
<keyword evidence="7" id="KW-0418">Kinase</keyword>
<dbReference type="PROSITE" id="PS50839">
    <property type="entry name" value="CHASE"/>
    <property type="match status" value="1"/>
</dbReference>
<evidence type="ECO:0000256" key="5">
    <source>
        <dbReference type="ARBA" id="ARBA00022679"/>
    </source>
</evidence>
<dbReference type="OrthoDB" id="9813151at2"/>
<dbReference type="InterPro" id="IPR042240">
    <property type="entry name" value="CHASE_sf"/>
</dbReference>
<dbReference type="Pfam" id="PF00512">
    <property type="entry name" value="HisKA"/>
    <property type="match status" value="1"/>
</dbReference>
<comment type="subcellular location">
    <subcellularLocation>
        <location evidence="2">Membrane</location>
    </subcellularLocation>
</comment>
<dbReference type="SUPFAM" id="SSF47384">
    <property type="entry name" value="Homodimeric domain of signal transducing histidine kinase"/>
    <property type="match status" value="1"/>
</dbReference>
<dbReference type="PANTHER" id="PTHR42878">
    <property type="entry name" value="TWO-COMPONENT HISTIDINE KINASE"/>
    <property type="match status" value="1"/>
</dbReference>
<dbReference type="GO" id="GO:0007234">
    <property type="term" value="P:osmosensory signaling via phosphorelay pathway"/>
    <property type="evidence" value="ECO:0007669"/>
    <property type="project" value="TreeGrafter"/>
</dbReference>
<proteinExistence type="predicted"/>
<dbReference type="InterPro" id="IPR003661">
    <property type="entry name" value="HisK_dim/P_dom"/>
</dbReference>
<evidence type="ECO:0000259" key="11">
    <source>
        <dbReference type="PROSITE" id="PS50109"/>
    </source>
</evidence>
<dbReference type="PROSITE" id="PS50109">
    <property type="entry name" value="HIS_KIN"/>
    <property type="match status" value="1"/>
</dbReference>
<dbReference type="PRINTS" id="PR00344">
    <property type="entry name" value="BCTRLSENSOR"/>
</dbReference>
<feature type="transmembrane region" description="Helical" evidence="10">
    <location>
        <begin position="269"/>
        <end position="294"/>
    </location>
</feature>
<keyword evidence="6 10" id="KW-0812">Transmembrane</keyword>
<evidence type="ECO:0000313" key="13">
    <source>
        <dbReference type="EMBL" id="TXC76188.1"/>
    </source>
</evidence>
<evidence type="ECO:0000256" key="10">
    <source>
        <dbReference type="SAM" id="Phobius"/>
    </source>
</evidence>
<dbReference type="AlphaFoldDB" id="A0A5C6UYZ1"/>
<dbReference type="InterPro" id="IPR050351">
    <property type="entry name" value="BphY/WalK/GraS-like"/>
</dbReference>
<protein>
    <recommendedName>
        <fullName evidence="3">histidine kinase</fullName>
        <ecNumber evidence="3">2.7.13.3</ecNumber>
    </recommendedName>
</protein>
<dbReference type="CDD" id="cd00082">
    <property type="entry name" value="HisKA"/>
    <property type="match status" value="1"/>
</dbReference>
<keyword evidence="9 10" id="KW-0472">Membrane</keyword>
<evidence type="ECO:0000256" key="7">
    <source>
        <dbReference type="ARBA" id="ARBA00022777"/>
    </source>
</evidence>
<evidence type="ECO:0000313" key="14">
    <source>
        <dbReference type="Proteomes" id="UP000321168"/>
    </source>
</evidence>
<gene>
    <name evidence="13" type="ORF">FRX97_10575</name>
</gene>
<evidence type="ECO:0000256" key="9">
    <source>
        <dbReference type="ARBA" id="ARBA00023136"/>
    </source>
</evidence>
<dbReference type="Pfam" id="PF02518">
    <property type="entry name" value="HATPase_c"/>
    <property type="match status" value="1"/>
</dbReference>
<evidence type="ECO:0000256" key="6">
    <source>
        <dbReference type="ARBA" id="ARBA00022692"/>
    </source>
</evidence>
<dbReference type="GO" id="GO:0016020">
    <property type="term" value="C:membrane"/>
    <property type="evidence" value="ECO:0007669"/>
    <property type="project" value="UniProtKB-SubCell"/>
</dbReference>
<feature type="domain" description="CHASE" evidence="12">
    <location>
        <begin position="402"/>
        <end position="496"/>
    </location>
</feature>
<comment type="caution">
    <text evidence="13">The sequence shown here is derived from an EMBL/GenBank/DDBJ whole genome shotgun (WGS) entry which is preliminary data.</text>
</comment>
<dbReference type="SMART" id="SM00388">
    <property type="entry name" value="HisKA"/>
    <property type="match status" value="1"/>
</dbReference>
<keyword evidence="14" id="KW-1185">Reference proteome</keyword>
<dbReference type="GO" id="GO:0000155">
    <property type="term" value="F:phosphorelay sensor kinase activity"/>
    <property type="evidence" value="ECO:0007669"/>
    <property type="project" value="InterPro"/>
</dbReference>
<evidence type="ECO:0000256" key="3">
    <source>
        <dbReference type="ARBA" id="ARBA00012438"/>
    </source>
</evidence>
<dbReference type="SMART" id="SM01079">
    <property type="entry name" value="CHASE"/>
    <property type="match status" value="1"/>
</dbReference>
<dbReference type="InterPro" id="IPR003594">
    <property type="entry name" value="HATPase_dom"/>
</dbReference>
<dbReference type="Pfam" id="PF03924">
    <property type="entry name" value="CHASE"/>
    <property type="match status" value="1"/>
</dbReference>
<feature type="transmembrane region" description="Helical" evidence="10">
    <location>
        <begin position="551"/>
        <end position="574"/>
    </location>
</feature>
<evidence type="ECO:0000259" key="12">
    <source>
        <dbReference type="PROSITE" id="PS50839"/>
    </source>
</evidence>